<dbReference type="InterPro" id="IPR011711">
    <property type="entry name" value="GntR_C"/>
</dbReference>
<dbReference type="PANTHER" id="PTHR43537">
    <property type="entry name" value="TRANSCRIPTIONAL REGULATOR, GNTR FAMILY"/>
    <property type="match status" value="1"/>
</dbReference>
<dbReference type="GO" id="GO:0003677">
    <property type="term" value="F:DNA binding"/>
    <property type="evidence" value="ECO:0007669"/>
    <property type="project" value="UniProtKB-KW"/>
</dbReference>
<dbReference type="InterPro" id="IPR000524">
    <property type="entry name" value="Tscrpt_reg_HTH_GntR"/>
</dbReference>
<dbReference type="Gene3D" id="1.10.10.10">
    <property type="entry name" value="Winged helix-like DNA-binding domain superfamily/Winged helix DNA-binding domain"/>
    <property type="match status" value="1"/>
</dbReference>
<evidence type="ECO:0000259" key="4">
    <source>
        <dbReference type="PROSITE" id="PS50949"/>
    </source>
</evidence>
<dbReference type="InterPro" id="IPR036388">
    <property type="entry name" value="WH-like_DNA-bd_sf"/>
</dbReference>
<dbReference type="SUPFAM" id="SSF48008">
    <property type="entry name" value="GntR ligand-binding domain-like"/>
    <property type="match status" value="1"/>
</dbReference>
<comment type="caution">
    <text evidence="5">The sequence shown here is derived from an EMBL/GenBank/DDBJ whole genome shotgun (WGS) entry which is preliminary data.</text>
</comment>
<evidence type="ECO:0000313" key="5">
    <source>
        <dbReference type="EMBL" id="PXY98862.1"/>
    </source>
</evidence>
<dbReference type="SUPFAM" id="SSF46785">
    <property type="entry name" value="Winged helix' DNA-binding domain"/>
    <property type="match status" value="1"/>
</dbReference>
<sequence length="222" mass="25497">MNETLTQAQHAEIKLRNLILNMEIAPGERITERDIVGFIGISRTSIRTALFKLASEGLVIHKKSGWIVSPINLEEISQVCIYRKILEVAAIQETTQIVIDKNISKVENLLNSISPTSTHEQLDQIDHDFHIWIAKLSENEFIIQGTENAMMRLRRARWLENKYDHTGWDEHRQIVIALKKGKIQKTISLIEKHISRTRQSLLSTLQKKQLSLRAQGAFLTSK</sequence>
<evidence type="ECO:0000256" key="3">
    <source>
        <dbReference type="ARBA" id="ARBA00023163"/>
    </source>
</evidence>
<gene>
    <name evidence="5" type="ORF">DK869_08255</name>
</gene>
<feature type="domain" description="HTH gntR-type" evidence="4">
    <location>
        <begin position="5"/>
        <end position="71"/>
    </location>
</feature>
<dbReference type="Pfam" id="PF07729">
    <property type="entry name" value="FCD"/>
    <property type="match status" value="1"/>
</dbReference>
<evidence type="ECO:0000256" key="2">
    <source>
        <dbReference type="ARBA" id="ARBA00023125"/>
    </source>
</evidence>
<keyword evidence="1" id="KW-0805">Transcription regulation</keyword>
<organism evidence="5 6">
    <name type="scientific">Commensalibacter melissae</name>
    <dbReference type="NCBI Taxonomy" id="2070537"/>
    <lineage>
        <taxon>Bacteria</taxon>
        <taxon>Pseudomonadati</taxon>
        <taxon>Pseudomonadota</taxon>
        <taxon>Alphaproteobacteria</taxon>
        <taxon>Acetobacterales</taxon>
        <taxon>Acetobacteraceae</taxon>
    </lineage>
</organism>
<accession>A0A318MVC0</accession>
<dbReference type="RefSeq" id="WP_110439544.1">
    <property type="nucleotide sequence ID" value="NZ_CP046393.1"/>
</dbReference>
<dbReference type="Gene3D" id="1.20.120.530">
    <property type="entry name" value="GntR ligand-binding domain-like"/>
    <property type="match status" value="1"/>
</dbReference>
<evidence type="ECO:0000256" key="1">
    <source>
        <dbReference type="ARBA" id="ARBA00023015"/>
    </source>
</evidence>
<dbReference type="GO" id="GO:0003700">
    <property type="term" value="F:DNA-binding transcription factor activity"/>
    <property type="evidence" value="ECO:0007669"/>
    <property type="project" value="InterPro"/>
</dbReference>
<dbReference type="Pfam" id="PF00392">
    <property type="entry name" value="GntR"/>
    <property type="match status" value="1"/>
</dbReference>
<dbReference type="InterPro" id="IPR008920">
    <property type="entry name" value="TF_FadR/GntR_C"/>
</dbReference>
<evidence type="ECO:0000313" key="6">
    <source>
        <dbReference type="Proteomes" id="UP000247565"/>
    </source>
</evidence>
<keyword evidence="2" id="KW-0238">DNA-binding</keyword>
<dbReference type="PROSITE" id="PS50949">
    <property type="entry name" value="HTH_GNTR"/>
    <property type="match status" value="1"/>
</dbReference>
<dbReference type="Proteomes" id="UP000247565">
    <property type="component" value="Unassembled WGS sequence"/>
</dbReference>
<dbReference type="OrthoDB" id="9812290at2"/>
<protein>
    <submittedName>
        <fullName evidence="5">GntR family transcriptional regulator</fullName>
    </submittedName>
</protein>
<name>A0A318MVC0_9PROT</name>
<dbReference type="PANTHER" id="PTHR43537:SF45">
    <property type="entry name" value="GNTR FAMILY REGULATORY PROTEIN"/>
    <property type="match status" value="1"/>
</dbReference>
<keyword evidence="3" id="KW-0804">Transcription</keyword>
<dbReference type="EMBL" id="QGLT01000006">
    <property type="protein sequence ID" value="PXY98862.1"/>
    <property type="molecule type" value="Genomic_DNA"/>
</dbReference>
<proteinExistence type="predicted"/>
<dbReference type="AlphaFoldDB" id="A0A318MVC0"/>
<keyword evidence="6" id="KW-1185">Reference proteome</keyword>
<dbReference type="SMART" id="SM00345">
    <property type="entry name" value="HTH_GNTR"/>
    <property type="match status" value="1"/>
</dbReference>
<reference evidence="5 6" key="1">
    <citation type="submission" date="2018-05" db="EMBL/GenBank/DDBJ databases">
        <title>Reference genomes for bee gut microbiota database.</title>
        <authorList>
            <person name="Ellegaard K.M."/>
        </authorList>
    </citation>
    <scope>NUCLEOTIDE SEQUENCE [LARGE SCALE GENOMIC DNA]</scope>
    <source>
        <strain evidence="5 6">ESL0284</strain>
    </source>
</reference>
<dbReference type="InterPro" id="IPR036390">
    <property type="entry name" value="WH_DNA-bd_sf"/>
</dbReference>